<protein>
    <submittedName>
        <fullName evidence="2">Uncharacterized protein</fullName>
    </submittedName>
</protein>
<reference evidence="2" key="1">
    <citation type="submission" date="2020-11" db="EMBL/GenBank/DDBJ databases">
        <title>Chlorella ohadii genome sequencing and assembly.</title>
        <authorList>
            <person name="Murik O."/>
            <person name="Treves H."/>
            <person name="Kedem I."/>
            <person name="Shotland Y."/>
            <person name="Kaplan A."/>
        </authorList>
    </citation>
    <scope>NUCLEOTIDE SEQUENCE</scope>
    <source>
        <strain evidence="2">1</strain>
    </source>
</reference>
<accession>A0AAD5H8I5</accession>
<feature type="transmembrane region" description="Helical" evidence="1">
    <location>
        <begin position="6"/>
        <end position="23"/>
    </location>
</feature>
<sequence length="69" mass="7718">MVNQGTLWCLGITAATAVGIWIIHEQQTEERQRLHTGVTRDEVMYKAKKQALLAGELQPAPPVPLPQRQ</sequence>
<comment type="caution">
    <text evidence="2">The sequence shown here is derived from an EMBL/GenBank/DDBJ whole genome shotgun (WGS) entry which is preliminary data.</text>
</comment>
<dbReference type="InterPro" id="IPR031568">
    <property type="entry name" value="Pet117"/>
</dbReference>
<name>A0AAD5H8I5_9CHLO</name>
<proteinExistence type="predicted"/>
<organism evidence="2 3">
    <name type="scientific">Chlorella ohadii</name>
    <dbReference type="NCBI Taxonomy" id="2649997"/>
    <lineage>
        <taxon>Eukaryota</taxon>
        <taxon>Viridiplantae</taxon>
        <taxon>Chlorophyta</taxon>
        <taxon>core chlorophytes</taxon>
        <taxon>Trebouxiophyceae</taxon>
        <taxon>Chlorellales</taxon>
        <taxon>Chlorellaceae</taxon>
        <taxon>Chlorella clade</taxon>
        <taxon>Chlorella</taxon>
    </lineage>
</organism>
<keyword evidence="1" id="KW-1133">Transmembrane helix</keyword>
<gene>
    <name evidence="2" type="ORF">COHA_001835</name>
</gene>
<dbReference type="Pfam" id="PF15786">
    <property type="entry name" value="PET117"/>
    <property type="match status" value="1"/>
</dbReference>
<evidence type="ECO:0000313" key="3">
    <source>
        <dbReference type="Proteomes" id="UP001205105"/>
    </source>
</evidence>
<keyword evidence="1" id="KW-0472">Membrane</keyword>
<keyword evidence="3" id="KW-1185">Reference proteome</keyword>
<evidence type="ECO:0000313" key="2">
    <source>
        <dbReference type="EMBL" id="KAI7844595.1"/>
    </source>
</evidence>
<dbReference type="AlphaFoldDB" id="A0AAD5H8I5"/>
<keyword evidence="1" id="KW-0812">Transmembrane</keyword>
<dbReference type="EMBL" id="JADXDR010000026">
    <property type="protein sequence ID" value="KAI7844595.1"/>
    <property type="molecule type" value="Genomic_DNA"/>
</dbReference>
<evidence type="ECO:0000256" key="1">
    <source>
        <dbReference type="SAM" id="Phobius"/>
    </source>
</evidence>
<dbReference type="Proteomes" id="UP001205105">
    <property type="component" value="Unassembled WGS sequence"/>
</dbReference>